<feature type="domain" description="Peptidase S54 rhomboid" evidence="9">
    <location>
        <begin position="56"/>
        <end position="192"/>
    </location>
</feature>
<evidence type="ECO:0000256" key="6">
    <source>
        <dbReference type="ARBA" id="ARBA00022989"/>
    </source>
</evidence>
<evidence type="ECO:0000313" key="11">
    <source>
        <dbReference type="Proteomes" id="UP000664658"/>
    </source>
</evidence>
<dbReference type="AlphaFoldDB" id="A0A8I2B2S8"/>
<evidence type="ECO:0000256" key="2">
    <source>
        <dbReference type="ARBA" id="ARBA00009045"/>
    </source>
</evidence>
<feature type="transmembrane region" description="Helical" evidence="8">
    <location>
        <begin position="114"/>
        <end position="135"/>
    </location>
</feature>
<proteinExistence type="inferred from homology"/>
<protein>
    <submittedName>
        <fullName evidence="10">Rhomboid family intramembrane serine protease</fullName>
    </submittedName>
</protein>
<dbReference type="GO" id="GO:0006508">
    <property type="term" value="P:proteolysis"/>
    <property type="evidence" value="ECO:0007669"/>
    <property type="project" value="UniProtKB-KW"/>
</dbReference>
<name>A0A8I2B2S8_PLESH</name>
<organism evidence="10 11">
    <name type="scientific">Plesiomonas shigelloides</name>
    <name type="common">Aeromonas shigelloides</name>
    <dbReference type="NCBI Taxonomy" id="703"/>
    <lineage>
        <taxon>Bacteria</taxon>
        <taxon>Pseudomonadati</taxon>
        <taxon>Pseudomonadota</taxon>
        <taxon>Gammaproteobacteria</taxon>
        <taxon>Enterobacterales</taxon>
        <taxon>Enterobacteriaceae</taxon>
        <taxon>Plesiomonas</taxon>
    </lineage>
</organism>
<keyword evidence="5" id="KW-0378">Hydrolase</keyword>
<keyword evidence="6 8" id="KW-1133">Transmembrane helix</keyword>
<keyword evidence="3 10" id="KW-0645">Protease</keyword>
<feature type="transmembrane region" description="Helical" evidence="8">
    <location>
        <begin position="92"/>
        <end position="108"/>
    </location>
</feature>
<dbReference type="SUPFAM" id="SSF144091">
    <property type="entry name" value="Rhomboid-like"/>
    <property type="match status" value="1"/>
</dbReference>
<keyword evidence="7 8" id="KW-0472">Membrane</keyword>
<evidence type="ECO:0000256" key="8">
    <source>
        <dbReference type="SAM" id="Phobius"/>
    </source>
</evidence>
<dbReference type="PANTHER" id="PTHR43066">
    <property type="entry name" value="RHOMBOID-RELATED PROTEIN"/>
    <property type="match status" value="1"/>
</dbReference>
<comment type="subcellular location">
    <subcellularLocation>
        <location evidence="1">Membrane</location>
        <topology evidence="1">Multi-pass membrane protein</topology>
    </subcellularLocation>
</comment>
<evidence type="ECO:0000256" key="7">
    <source>
        <dbReference type="ARBA" id="ARBA00023136"/>
    </source>
</evidence>
<evidence type="ECO:0000256" key="4">
    <source>
        <dbReference type="ARBA" id="ARBA00022692"/>
    </source>
</evidence>
<evidence type="ECO:0000256" key="3">
    <source>
        <dbReference type="ARBA" id="ARBA00022670"/>
    </source>
</evidence>
<reference evidence="10" key="1">
    <citation type="submission" date="2021-03" db="EMBL/GenBank/DDBJ databases">
        <title>Plesiomonas shigelloides zfcc0051, isolated from zebrafish feces.</title>
        <authorList>
            <person name="Vanderhoek Z."/>
            <person name="Gaulke C."/>
        </authorList>
    </citation>
    <scope>NUCLEOTIDE SEQUENCE</scope>
    <source>
        <strain evidence="10">Zfcc0051</strain>
    </source>
</reference>
<dbReference type="Gene3D" id="1.20.1540.10">
    <property type="entry name" value="Rhomboid-like"/>
    <property type="match status" value="1"/>
</dbReference>
<dbReference type="InterPro" id="IPR035952">
    <property type="entry name" value="Rhomboid-like_sf"/>
</dbReference>
<dbReference type="RefSeq" id="WP_207542444.1">
    <property type="nucleotide sequence ID" value="NZ_JAFNAA010000016.1"/>
</dbReference>
<dbReference type="PANTHER" id="PTHR43066:SF1">
    <property type="entry name" value="RHOMBOID PROTEIN 2"/>
    <property type="match status" value="1"/>
</dbReference>
<evidence type="ECO:0000256" key="1">
    <source>
        <dbReference type="ARBA" id="ARBA00004141"/>
    </source>
</evidence>
<evidence type="ECO:0000259" key="9">
    <source>
        <dbReference type="Pfam" id="PF01694"/>
    </source>
</evidence>
<gene>
    <name evidence="10" type="ORF">J2R62_13560</name>
</gene>
<dbReference type="GO" id="GO:0016020">
    <property type="term" value="C:membrane"/>
    <property type="evidence" value="ECO:0007669"/>
    <property type="project" value="UniProtKB-SubCell"/>
</dbReference>
<comment type="caution">
    <text evidence="10">The sequence shown here is derived from an EMBL/GenBank/DDBJ whole genome shotgun (WGS) entry which is preliminary data.</text>
</comment>
<feature type="transmembrane region" description="Helical" evidence="8">
    <location>
        <begin position="142"/>
        <end position="161"/>
    </location>
</feature>
<feature type="transmembrane region" description="Helical" evidence="8">
    <location>
        <begin position="173"/>
        <end position="191"/>
    </location>
</feature>
<dbReference type="Proteomes" id="UP000664658">
    <property type="component" value="Unassembled WGS sequence"/>
</dbReference>
<dbReference type="InterPro" id="IPR022764">
    <property type="entry name" value="Peptidase_S54_rhomboid_dom"/>
</dbReference>
<dbReference type="Pfam" id="PF01694">
    <property type="entry name" value="Rhomboid"/>
    <property type="match status" value="1"/>
</dbReference>
<evidence type="ECO:0000256" key="5">
    <source>
        <dbReference type="ARBA" id="ARBA00022801"/>
    </source>
</evidence>
<sequence length="205" mass="22945">MQEIKEQSWLKKIPPVIGLILIIDVLCIVLFMFNYLGAGALTRYGLLPRSEPLFMPLLLAPLLHGSWAHLWANLLPFTLLSLLASRYGSREYILLLLVVWFGGGLLLWCIGRPAYHIGLSGVIYGLWAYLLVYALMHRSFKALAIGAVVLVLYAVMWQGLIPGQLSGQWHVSVEGHLSGALVGGLYAYFCARRHKKRESETRAVQ</sequence>
<keyword evidence="4 8" id="KW-0812">Transmembrane</keyword>
<feature type="transmembrane region" description="Helical" evidence="8">
    <location>
        <begin position="53"/>
        <end position="80"/>
    </location>
</feature>
<evidence type="ECO:0000313" key="10">
    <source>
        <dbReference type="EMBL" id="MBO1109224.1"/>
    </source>
</evidence>
<accession>A0A8I2B2S8</accession>
<feature type="transmembrane region" description="Helical" evidence="8">
    <location>
        <begin position="12"/>
        <end position="33"/>
    </location>
</feature>
<comment type="similarity">
    <text evidence="2">Belongs to the peptidase S54 family.</text>
</comment>
<dbReference type="EMBL" id="JAFNAA010000016">
    <property type="protein sequence ID" value="MBO1109224.1"/>
    <property type="molecule type" value="Genomic_DNA"/>
</dbReference>
<dbReference type="GO" id="GO:0004252">
    <property type="term" value="F:serine-type endopeptidase activity"/>
    <property type="evidence" value="ECO:0007669"/>
    <property type="project" value="InterPro"/>
</dbReference>